<dbReference type="OrthoDB" id="7542570at2759"/>
<keyword evidence="2" id="KW-1185">Reference proteome</keyword>
<dbReference type="Proteomes" id="UP000499080">
    <property type="component" value="Unassembled WGS sequence"/>
</dbReference>
<reference evidence="1 2" key="1">
    <citation type="journal article" date="2019" name="Sci. Rep.">
        <title>Orb-weaving spider Araneus ventricosus genome elucidates the spidroin gene catalogue.</title>
        <authorList>
            <person name="Kono N."/>
            <person name="Nakamura H."/>
            <person name="Ohtoshi R."/>
            <person name="Moran D.A.P."/>
            <person name="Shinohara A."/>
            <person name="Yoshida Y."/>
            <person name="Fujiwara M."/>
            <person name="Mori M."/>
            <person name="Tomita M."/>
            <person name="Arakawa K."/>
        </authorList>
    </citation>
    <scope>NUCLEOTIDE SEQUENCE [LARGE SCALE GENOMIC DNA]</scope>
</reference>
<proteinExistence type="predicted"/>
<sequence>MSEGMVRKWATAFKYGRTSVHDEERSGRPSVINEDLVLKVGWWKSSKENRRFTISSWSNEFPQVSGSVLYGIVTQHLNYRPYIPTQPTGGRLGSEFVSSQGCTSHSFLQMIAKNRQHCVHINSKVFAFSELCSTFGYDCTEAAAHSPTRGHHEYVDEKSPHNLIPTACGLDKHRVARGSYLWTVVGGIRIVLRSYGTWLCKYLGSARVNGCNGAVWPLYFSFMRELFTATAQETTDALTSPRATSILPVPTMGNNANLGRNSWKDRLLERSLRRFISKEIINLARIHCFCRLLQQVPFQ</sequence>
<dbReference type="EMBL" id="BGPR01019524">
    <property type="protein sequence ID" value="GBN82190.1"/>
    <property type="molecule type" value="Genomic_DNA"/>
</dbReference>
<name>A0A4Y2S4P5_ARAVE</name>
<evidence type="ECO:0000313" key="2">
    <source>
        <dbReference type="Proteomes" id="UP000499080"/>
    </source>
</evidence>
<dbReference type="AlphaFoldDB" id="A0A4Y2S4P5"/>
<organism evidence="1 2">
    <name type="scientific">Araneus ventricosus</name>
    <name type="common">Orbweaver spider</name>
    <name type="synonym">Epeira ventricosa</name>
    <dbReference type="NCBI Taxonomy" id="182803"/>
    <lineage>
        <taxon>Eukaryota</taxon>
        <taxon>Metazoa</taxon>
        <taxon>Ecdysozoa</taxon>
        <taxon>Arthropoda</taxon>
        <taxon>Chelicerata</taxon>
        <taxon>Arachnida</taxon>
        <taxon>Araneae</taxon>
        <taxon>Araneomorphae</taxon>
        <taxon>Entelegynae</taxon>
        <taxon>Araneoidea</taxon>
        <taxon>Araneidae</taxon>
        <taxon>Araneus</taxon>
    </lineage>
</organism>
<gene>
    <name evidence="1" type="ORF">AVEN_145593_1</name>
</gene>
<evidence type="ECO:0000313" key="1">
    <source>
        <dbReference type="EMBL" id="GBN82190.1"/>
    </source>
</evidence>
<accession>A0A4Y2S4P5</accession>
<comment type="caution">
    <text evidence="1">The sequence shown here is derived from an EMBL/GenBank/DDBJ whole genome shotgun (WGS) entry which is preliminary data.</text>
</comment>
<protein>
    <submittedName>
        <fullName evidence="1">Uncharacterized protein</fullName>
    </submittedName>
</protein>